<sequence length="291" mass="31313">MKEIPALAPIDMAKTGATHDKFIVCLKSQYGLKSHVDWVRQQRNSSLDSNYVCAVTHEYEIVKDYHAKLRGSALYNPTSHPEVDCIIQDRRCTLDASPLANINVPGVLRRHNAPWDLDRLSRLGPLPTNASPQALNHQYHSQLVLDAANNPVDAYVLGFNFTDGIDGDAHGHGTHLARTPAQIPGTLAVGASTINDERAEFSNYGPRVGIFAPGECIISAAIASPSSSIPKSGTSMAAPLVVGTIAYLIQREGNRAPAAMINRLEELAHHGALVGNLPNGTRNLLINNGVL</sequence>
<evidence type="ECO:0000313" key="7">
    <source>
        <dbReference type="EMBL" id="CUA75383.1"/>
    </source>
</evidence>
<proteinExistence type="inferred from homology"/>
<keyword evidence="3" id="KW-0378">Hydrolase</keyword>
<dbReference type="InterPro" id="IPR036852">
    <property type="entry name" value="Peptidase_S8/S53_dom_sf"/>
</dbReference>
<evidence type="ECO:0000256" key="1">
    <source>
        <dbReference type="ARBA" id="ARBA00011073"/>
    </source>
</evidence>
<name>A0A0K6G9T5_9AGAM</name>
<feature type="domain" description="Peptidase S8/S53" evidence="6">
    <location>
        <begin position="179"/>
        <end position="260"/>
    </location>
</feature>
<dbReference type="InterPro" id="IPR023828">
    <property type="entry name" value="Peptidase_S8_Ser-AS"/>
</dbReference>
<dbReference type="Gene3D" id="3.40.50.200">
    <property type="entry name" value="Peptidase S8/S53 domain"/>
    <property type="match status" value="1"/>
</dbReference>
<dbReference type="SUPFAM" id="SSF52743">
    <property type="entry name" value="Subtilisin-like"/>
    <property type="match status" value="1"/>
</dbReference>
<dbReference type="Pfam" id="PF00082">
    <property type="entry name" value="Peptidase_S8"/>
    <property type="match status" value="1"/>
</dbReference>
<keyword evidence="2" id="KW-0645">Protease</keyword>
<evidence type="ECO:0000259" key="6">
    <source>
        <dbReference type="Pfam" id="PF00082"/>
    </source>
</evidence>
<evidence type="ECO:0000256" key="2">
    <source>
        <dbReference type="ARBA" id="ARBA00022670"/>
    </source>
</evidence>
<keyword evidence="8" id="KW-1185">Reference proteome</keyword>
<evidence type="ECO:0000256" key="4">
    <source>
        <dbReference type="ARBA" id="ARBA00022825"/>
    </source>
</evidence>
<evidence type="ECO:0000256" key="3">
    <source>
        <dbReference type="ARBA" id="ARBA00022801"/>
    </source>
</evidence>
<dbReference type="InterPro" id="IPR050131">
    <property type="entry name" value="Peptidase_S8_subtilisin-like"/>
</dbReference>
<dbReference type="AlphaFoldDB" id="A0A0K6G9T5"/>
<dbReference type="Proteomes" id="UP000044841">
    <property type="component" value="Unassembled WGS sequence"/>
</dbReference>
<evidence type="ECO:0000256" key="5">
    <source>
        <dbReference type="PROSITE-ProRule" id="PRU01240"/>
    </source>
</evidence>
<gene>
    <name evidence="7" type="ORF">RSOLAG22IIIB_11707</name>
</gene>
<keyword evidence="4" id="KW-0720">Serine protease</keyword>
<dbReference type="GO" id="GO:0006508">
    <property type="term" value="P:proteolysis"/>
    <property type="evidence" value="ECO:0007669"/>
    <property type="project" value="UniProtKB-KW"/>
</dbReference>
<dbReference type="EMBL" id="CYGV01001542">
    <property type="protein sequence ID" value="CUA75383.1"/>
    <property type="molecule type" value="Genomic_DNA"/>
</dbReference>
<comment type="caution">
    <text evidence="5">Lacks conserved residue(s) required for the propagation of feature annotation.</text>
</comment>
<dbReference type="PROSITE" id="PS51892">
    <property type="entry name" value="SUBTILASE"/>
    <property type="match status" value="1"/>
</dbReference>
<dbReference type="GO" id="GO:0004252">
    <property type="term" value="F:serine-type endopeptidase activity"/>
    <property type="evidence" value="ECO:0007669"/>
    <property type="project" value="InterPro"/>
</dbReference>
<accession>A0A0K6G9T5</accession>
<dbReference type="GO" id="GO:0005615">
    <property type="term" value="C:extracellular space"/>
    <property type="evidence" value="ECO:0007669"/>
    <property type="project" value="TreeGrafter"/>
</dbReference>
<dbReference type="InterPro" id="IPR000209">
    <property type="entry name" value="Peptidase_S8/S53_dom"/>
</dbReference>
<protein>
    <recommendedName>
        <fullName evidence="6">Peptidase S8/S53 domain-containing protein</fullName>
    </recommendedName>
</protein>
<organism evidence="7 8">
    <name type="scientific">Rhizoctonia solani</name>
    <dbReference type="NCBI Taxonomy" id="456999"/>
    <lineage>
        <taxon>Eukaryota</taxon>
        <taxon>Fungi</taxon>
        <taxon>Dikarya</taxon>
        <taxon>Basidiomycota</taxon>
        <taxon>Agaricomycotina</taxon>
        <taxon>Agaricomycetes</taxon>
        <taxon>Cantharellales</taxon>
        <taxon>Ceratobasidiaceae</taxon>
        <taxon>Rhizoctonia</taxon>
    </lineage>
</organism>
<dbReference type="PANTHER" id="PTHR43806:SF58">
    <property type="entry name" value="ALKALINE PROTEASE 1-RELATED"/>
    <property type="match status" value="1"/>
</dbReference>
<reference evidence="7 8" key="1">
    <citation type="submission" date="2015-07" db="EMBL/GenBank/DDBJ databases">
        <authorList>
            <person name="Noorani M."/>
        </authorList>
    </citation>
    <scope>NUCLEOTIDE SEQUENCE [LARGE SCALE GENOMIC DNA]</scope>
    <source>
        <strain evidence="7">BBA 69670</strain>
    </source>
</reference>
<dbReference type="PANTHER" id="PTHR43806">
    <property type="entry name" value="PEPTIDASE S8"/>
    <property type="match status" value="1"/>
</dbReference>
<evidence type="ECO:0000313" key="8">
    <source>
        <dbReference type="Proteomes" id="UP000044841"/>
    </source>
</evidence>
<comment type="similarity">
    <text evidence="1 5">Belongs to the peptidase S8 family.</text>
</comment>
<dbReference type="PROSITE" id="PS00138">
    <property type="entry name" value="SUBTILASE_SER"/>
    <property type="match status" value="1"/>
</dbReference>